<keyword evidence="3" id="KW-1185">Reference proteome</keyword>
<evidence type="ECO:0000313" key="3">
    <source>
        <dbReference type="Proteomes" id="UP000298327"/>
    </source>
</evidence>
<accession>A0A4Y9YNR5</accession>
<dbReference type="Proteomes" id="UP000298327">
    <property type="component" value="Unassembled WGS sequence"/>
</dbReference>
<dbReference type="EMBL" id="SEOQ01000453">
    <property type="protein sequence ID" value="TFY62639.1"/>
    <property type="molecule type" value="Genomic_DNA"/>
</dbReference>
<name>A0A4Y9YNR5_9AGAM</name>
<proteinExistence type="predicted"/>
<comment type="caution">
    <text evidence="2">The sequence shown here is derived from an EMBL/GenBank/DDBJ whole genome shotgun (WGS) entry which is preliminary data.</text>
</comment>
<evidence type="ECO:0000256" key="1">
    <source>
        <dbReference type="SAM" id="MobiDB-lite"/>
    </source>
</evidence>
<protein>
    <submittedName>
        <fullName evidence="2">Uncharacterized protein</fullName>
    </submittedName>
</protein>
<gene>
    <name evidence="2" type="ORF">EVG20_g6628</name>
</gene>
<feature type="region of interest" description="Disordered" evidence="1">
    <location>
        <begin position="48"/>
        <end position="72"/>
    </location>
</feature>
<evidence type="ECO:0000313" key="2">
    <source>
        <dbReference type="EMBL" id="TFY62639.1"/>
    </source>
</evidence>
<organism evidence="2 3">
    <name type="scientific">Dentipellis fragilis</name>
    <dbReference type="NCBI Taxonomy" id="205917"/>
    <lineage>
        <taxon>Eukaryota</taxon>
        <taxon>Fungi</taxon>
        <taxon>Dikarya</taxon>
        <taxon>Basidiomycota</taxon>
        <taxon>Agaricomycotina</taxon>
        <taxon>Agaricomycetes</taxon>
        <taxon>Russulales</taxon>
        <taxon>Hericiaceae</taxon>
        <taxon>Dentipellis</taxon>
    </lineage>
</organism>
<sequence length="72" mass="8046">MICDTLKKGAKISMQDFDEYMNTAIMRRRLAVERAMSWEMTMTMIAPSSSATPDSIRGAQLDDARNQGATLD</sequence>
<dbReference type="AlphaFoldDB" id="A0A4Y9YNR5"/>
<reference evidence="2 3" key="1">
    <citation type="submission" date="2019-02" db="EMBL/GenBank/DDBJ databases">
        <title>Genome sequencing of the rare red list fungi Dentipellis fragilis.</title>
        <authorList>
            <person name="Buettner E."/>
            <person name="Kellner H."/>
        </authorList>
    </citation>
    <scope>NUCLEOTIDE SEQUENCE [LARGE SCALE GENOMIC DNA]</scope>
    <source>
        <strain evidence="2 3">DSM 105465</strain>
    </source>
</reference>